<organism evidence="1 2">
    <name type="scientific">Pleurodeles waltl</name>
    <name type="common">Iberian ribbed newt</name>
    <dbReference type="NCBI Taxonomy" id="8319"/>
    <lineage>
        <taxon>Eukaryota</taxon>
        <taxon>Metazoa</taxon>
        <taxon>Chordata</taxon>
        <taxon>Craniata</taxon>
        <taxon>Vertebrata</taxon>
        <taxon>Euteleostomi</taxon>
        <taxon>Amphibia</taxon>
        <taxon>Batrachia</taxon>
        <taxon>Caudata</taxon>
        <taxon>Salamandroidea</taxon>
        <taxon>Salamandridae</taxon>
        <taxon>Pleurodelinae</taxon>
        <taxon>Pleurodeles</taxon>
    </lineage>
</organism>
<accession>A0AAV7QAA1</accession>
<dbReference type="AlphaFoldDB" id="A0AAV7QAA1"/>
<keyword evidence="2" id="KW-1185">Reference proteome</keyword>
<proteinExistence type="predicted"/>
<evidence type="ECO:0000313" key="1">
    <source>
        <dbReference type="EMBL" id="KAJ1137243.1"/>
    </source>
</evidence>
<protein>
    <submittedName>
        <fullName evidence="1">Uncharacterized protein</fullName>
    </submittedName>
</protein>
<evidence type="ECO:0000313" key="2">
    <source>
        <dbReference type="Proteomes" id="UP001066276"/>
    </source>
</evidence>
<dbReference type="EMBL" id="JANPWB010000010">
    <property type="protein sequence ID" value="KAJ1137243.1"/>
    <property type="molecule type" value="Genomic_DNA"/>
</dbReference>
<dbReference type="Proteomes" id="UP001066276">
    <property type="component" value="Chromosome 6"/>
</dbReference>
<sequence>MLLAVPLGHQWAVPLDVSPLQLEPQEKDDQLTWRSQEPWTVEIPAGWAGEESSWSQEDLKIELRVRWSPEPGGSPCHAELLVLETRGLQGR</sequence>
<reference evidence="1" key="1">
    <citation type="journal article" date="2022" name="bioRxiv">
        <title>Sequencing and chromosome-scale assembly of the giantPleurodeles waltlgenome.</title>
        <authorList>
            <person name="Brown T."/>
            <person name="Elewa A."/>
            <person name="Iarovenko S."/>
            <person name="Subramanian E."/>
            <person name="Araus A.J."/>
            <person name="Petzold A."/>
            <person name="Susuki M."/>
            <person name="Suzuki K.-i.T."/>
            <person name="Hayashi T."/>
            <person name="Toyoda A."/>
            <person name="Oliveira C."/>
            <person name="Osipova E."/>
            <person name="Leigh N.D."/>
            <person name="Simon A."/>
            <person name="Yun M.H."/>
        </authorList>
    </citation>
    <scope>NUCLEOTIDE SEQUENCE</scope>
    <source>
        <strain evidence="1">20211129_DDA</strain>
        <tissue evidence="1">Liver</tissue>
    </source>
</reference>
<gene>
    <name evidence="1" type="ORF">NDU88_003656</name>
</gene>
<name>A0AAV7QAA1_PLEWA</name>
<comment type="caution">
    <text evidence="1">The sequence shown here is derived from an EMBL/GenBank/DDBJ whole genome shotgun (WGS) entry which is preliminary data.</text>
</comment>